<accession>A0A246HNK7</accession>
<evidence type="ECO:0000256" key="1">
    <source>
        <dbReference type="SAM" id="MobiDB-lite"/>
    </source>
</evidence>
<dbReference type="Proteomes" id="UP000198157">
    <property type="component" value="Unassembled WGS sequence"/>
</dbReference>
<name>A0A246HNK7_STEMA</name>
<feature type="region of interest" description="Disordered" evidence="1">
    <location>
        <begin position="72"/>
        <end position="93"/>
    </location>
</feature>
<proteinExistence type="predicted"/>
<dbReference type="OrthoDB" id="6049823at2"/>
<sequence>MPAWWLTLMMSATAVDLPPRQVHTCLVDGARQYQSTPCEGRTERIREMPPPADTWANAIHIESVRQELQVKRRAEAAPARQKHPPRCSVRPTPAIRGAVISVHADPARCAAARRQRETTYRKAGGRPSLALSRRMDDLVHDACR</sequence>
<protein>
    <recommendedName>
        <fullName evidence="4">DUF4124 domain-containing protein</fullName>
    </recommendedName>
</protein>
<gene>
    <name evidence="2" type="ORF">CEE60_07930</name>
</gene>
<reference evidence="2 3" key="1">
    <citation type="submission" date="2017-06" db="EMBL/GenBank/DDBJ databases">
        <authorList>
            <person name="Kim H.J."/>
            <person name="Triplett B.A."/>
        </authorList>
    </citation>
    <scope>NUCLEOTIDE SEQUENCE [LARGE SCALE GENOMIC DNA]</scope>
    <source>
        <strain evidence="2 3">13146</strain>
    </source>
</reference>
<dbReference type="AlphaFoldDB" id="A0A246HNK7"/>
<evidence type="ECO:0000313" key="3">
    <source>
        <dbReference type="Proteomes" id="UP000198157"/>
    </source>
</evidence>
<evidence type="ECO:0008006" key="4">
    <source>
        <dbReference type="Google" id="ProtNLM"/>
    </source>
</evidence>
<dbReference type="EMBL" id="NIVS01000019">
    <property type="protein sequence ID" value="OWQ54319.1"/>
    <property type="molecule type" value="Genomic_DNA"/>
</dbReference>
<organism evidence="2 3">
    <name type="scientific">Stenotrophomonas maltophilia</name>
    <name type="common">Pseudomonas maltophilia</name>
    <name type="synonym">Xanthomonas maltophilia</name>
    <dbReference type="NCBI Taxonomy" id="40324"/>
    <lineage>
        <taxon>Bacteria</taxon>
        <taxon>Pseudomonadati</taxon>
        <taxon>Pseudomonadota</taxon>
        <taxon>Gammaproteobacteria</taxon>
        <taxon>Lysobacterales</taxon>
        <taxon>Lysobacteraceae</taxon>
        <taxon>Stenotrophomonas</taxon>
        <taxon>Stenotrophomonas maltophilia group</taxon>
    </lineage>
</organism>
<evidence type="ECO:0000313" key="2">
    <source>
        <dbReference type="EMBL" id="OWQ54319.1"/>
    </source>
</evidence>
<comment type="caution">
    <text evidence="2">The sequence shown here is derived from an EMBL/GenBank/DDBJ whole genome shotgun (WGS) entry which is preliminary data.</text>
</comment>